<protein>
    <submittedName>
        <fullName evidence="2">Uncharacterized protein</fullName>
    </submittedName>
</protein>
<evidence type="ECO:0000256" key="1">
    <source>
        <dbReference type="SAM" id="MobiDB-lite"/>
    </source>
</evidence>
<gene>
    <name evidence="2" type="ORF">HCJ94_04085</name>
</gene>
<reference evidence="2 3" key="1">
    <citation type="submission" date="2020-03" db="EMBL/GenBank/DDBJ databases">
        <title>WGS of actinomycetes isolated from Thailand.</title>
        <authorList>
            <person name="Thawai C."/>
        </authorList>
    </citation>
    <scope>NUCLEOTIDE SEQUENCE [LARGE SCALE GENOMIC DNA]</scope>
    <source>
        <strain evidence="2 3">HSS6-12</strain>
    </source>
</reference>
<dbReference type="EMBL" id="JAATEO010000003">
    <property type="protein sequence ID" value="NJP31182.1"/>
    <property type="molecule type" value="Genomic_DNA"/>
</dbReference>
<comment type="caution">
    <text evidence="2">The sequence shown here is derived from an EMBL/GenBank/DDBJ whole genome shotgun (WGS) entry which is preliminary data.</text>
</comment>
<accession>A0ABX0Z097</accession>
<name>A0ABX0Z097_9ACTN</name>
<proteinExistence type="predicted"/>
<sequence length="62" mass="6627">MRHEVLEKDAEPACTGRPADRDAGPARTPATTTGGRRAEGGGWGAGRPPRRFLPRSSRSRSV</sequence>
<evidence type="ECO:0000313" key="2">
    <source>
        <dbReference type="EMBL" id="NJP31182.1"/>
    </source>
</evidence>
<keyword evidence="3" id="KW-1185">Reference proteome</keyword>
<feature type="compositionally biased region" description="Basic and acidic residues" evidence="1">
    <location>
        <begin position="1"/>
        <end position="11"/>
    </location>
</feature>
<dbReference type="RefSeq" id="WP_167999596.1">
    <property type="nucleotide sequence ID" value="NZ_JAATEO010000003.1"/>
</dbReference>
<dbReference type="Proteomes" id="UP000783871">
    <property type="component" value="Unassembled WGS sequence"/>
</dbReference>
<feature type="compositionally biased region" description="Low complexity" evidence="1">
    <location>
        <begin position="25"/>
        <end position="35"/>
    </location>
</feature>
<evidence type="ECO:0000313" key="3">
    <source>
        <dbReference type="Proteomes" id="UP000783871"/>
    </source>
</evidence>
<organism evidence="2 3">
    <name type="scientific">Micromonospora thermarum</name>
    <dbReference type="NCBI Taxonomy" id="2720024"/>
    <lineage>
        <taxon>Bacteria</taxon>
        <taxon>Bacillati</taxon>
        <taxon>Actinomycetota</taxon>
        <taxon>Actinomycetes</taxon>
        <taxon>Micromonosporales</taxon>
        <taxon>Micromonosporaceae</taxon>
        <taxon>Micromonospora</taxon>
    </lineage>
</organism>
<feature type="compositionally biased region" description="Basic residues" evidence="1">
    <location>
        <begin position="48"/>
        <end position="62"/>
    </location>
</feature>
<feature type="region of interest" description="Disordered" evidence="1">
    <location>
        <begin position="1"/>
        <end position="62"/>
    </location>
</feature>